<protein>
    <submittedName>
        <fullName evidence="2">Uncharacterized protein</fullName>
    </submittedName>
</protein>
<comment type="caution">
    <text evidence="2">The sequence shown here is derived from an EMBL/GenBank/DDBJ whole genome shotgun (WGS) entry which is preliminary data.</text>
</comment>
<feature type="transmembrane region" description="Helical" evidence="1">
    <location>
        <begin position="113"/>
        <end position="134"/>
    </location>
</feature>
<organism evidence="2 3">
    <name type="scientific">Polaribacter pacificus</name>
    <dbReference type="NCBI Taxonomy" id="1775173"/>
    <lineage>
        <taxon>Bacteria</taxon>
        <taxon>Pseudomonadati</taxon>
        <taxon>Bacteroidota</taxon>
        <taxon>Flavobacteriia</taxon>
        <taxon>Flavobacteriales</taxon>
        <taxon>Flavobacteriaceae</taxon>
    </lineage>
</organism>
<sequence length="212" mass="25177">MQDKHQITEKQLAFLDRYLKKYSFGSEDDKVELKDHLILDFEANGNGNLSQYLSDKIGFIKKFIASKLSAIHKSYRRKTIDEAIGFFTSIQRLSLTIIVFLCMYTMTHFLNETLLIVLFISSVLGLFVYSQFFLKIKKEDKKKLDRIDYLGQEMWLPYLMLMLPLPYYDELIVYKTFFSLYWFVAIGYSIAAILVMKKEKKLIYEKYKHLLD</sequence>
<keyword evidence="1" id="KW-1133">Transmembrane helix</keyword>
<name>A0A917HWS3_9FLAO</name>
<gene>
    <name evidence="2" type="ORF">GCM10011416_07440</name>
</gene>
<keyword evidence="3" id="KW-1185">Reference proteome</keyword>
<evidence type="ECO:0000313" key="3">
    <source>
        <dbReference type="Proteomes" id="UP000633278"/>
    </source>
</evidence>
<dbReference type="Proteomes" id="UP000633278">
    <property type="component" value="Unassembled WGS sequence"/>
</dbReference>
<reference evidence="2" key="1">
    <citation type="journal article" date="2014" name="Int. J. Syst. Evol. Microbiol.">
        <title>Complete genome sequence of Corynebacterium casei LMG S-19264T (=DSM 44701T), isolated from a smear-ripened cheese.</title>
        <authorList>
            <consortium name="US DOE Joint Genome Institute (JGI-PGF)"/>
            <person name="Walter F."/>
            <person name="Albersmeier A."/>
            <person name="Kalinowski J."/>
            <person name="Ruckert C."/>
        </authorList>
    </citation>
    <scope>NUCLEOTIDE SEQUENCE</scope>
    <source>
        <strain evidence="2">CGMCC 1.15763</strain>
    </source>
</reference>
<evidence type="ECO:0000313" key="2">
    <source>
        <dbReference type="EMBL" id="GGG92920.1"/>
    </source>
</evidence>
<evidence type="ECO:0000256" key="1">
    <source>
        <dbReference type="SAM" id="Phobius"/>
    </source>
</evidence>
<dbReference type="RefSeq" id="WP_188597924.1">
    <property type="nucleotide sequence ID" value="NZ_BMJW01000001.1"/>
</dbReference>
<keyword evidence="1" id="KW-0472">Membrane</keyword>
<feature type="transmembrane region" description="Helical" evidence="1">
    <location>
        <begin position="180"/>
        <end position="196"/>
    </location>
</feature>
<feature type="transmembrane region" description="Helical" evidence="1">
    <location>
        <begin position="155"/>
        <end position="174"/>
    </location>
</feature>
<accession>A0A917HWS3</accession>
<reference evidence="2" key="2">
    <citation type="submission" date="2020-09" db="EMBL/GenBank/DDBJ databases">
        <authorList>
            <person name="Sun Q."/>
            <person name="Zhou Y."/>
        </authorList>
    </citation>
    <scope>NUCLEOTIDE SEQUENCE</scope>
    <source>
        <strain evidence="2">CGMCC 1.15763</strain>
    </source>
</reference>
<dbReference type="AlphaFoldDB" id="A0A917HWS3"/>
<dbReference type="EMBL" id="BMJW01000001">
    <property type="protein sequence ID" value="GGG92920.1"/>
    <property type="molecule type" value="Genomic_DNA"/>
</dbReference>
<proteinExistence type="predicted"/>
<feature type="transmembrane region" description="Helical" evidence="1">
    <location>
        <begin position="83"/>
        <end position="107"/>
    </location>
</feature>
<keyword evidence="1" id="KW-0812">Transmembrane</keyword>